<organism evidence="2">
    <name type="scientific">marine sediment metagenome</name>
    <dbReference type="NCBI Taxonomy" id="412755"/>
    <lineage>
        <taxon>unclassified sequences</taxon>
        <taxon>metagenomes</taxon>
        <taxon>ecological metagenomes</taxon>
    </lineage>
</organism>
<comment type="caution">
    <text evidence="2">The sequence shown here is derived from an EMBL/GenBank/DDBJ whole genome shotgun (WGS) entry which is preliminary data.</text>
</comment>
<reference evidence="2" key="1">
    <citation type="journal article" date="2015" name="Nature">
        <title>Complex archaea that bridge the gap between prokaryotes and eukaryotes.</title>
        <authorList>
            <person name="Spang A."/>
            <person name="Saw J.H."/>
            <person name="Jorgensen S.L."/>
            <person name="Zaremba-Niedzwiedzka K."/>
            <person name="Martijn J."/>
            <person name="Lind A.E."/>
            <person name="van Eijk R."/>
            <person name="Schleper C."/>
            <person name="Guy L."/>
            <person name="Ettema T.J."/>
        </authorList>
    </citation>
    <scope>NUCLEOTIDE SEQUENCE</scope>
</reference>
<dbReference type="Pfam" id="PF00226">
    <property type="entry name" value="DnaJ"/>
    <property type="match status" value="1"/>
</dbReference>
<dbReference type="InterPro" id="IPR036869">
    <property type="entry name" value="J_dom_sf"/>
</dbReference>
<dbReference type="SUPFAM" id="SSF46565">
    <property type="entry name" value="Chaperone J-domain"/>
    <property type="match status" value="1"/>
</dbReference>
<dbReference type="CDD" id="cd06257">
    <property type="entry name" value="DnaJ"/>
    <property type="match status" value="1"/>
</dbReference>
<feature type="domain" description="J" evidence="1">
    <location>
        <begin position="5"/>
        <end position="58"/>
    </location>
</feature>
<gene>
    <name evidence="2" type="ORF">LCGC14_0421290</name>
</gene>
<dbReference type="SMART" id="SM00271">
    <property type="entry name" value="DnaJ"/>
    <property type="match status" value="1"/>
</dbReference>
<evidence type="ECO:0000259" key="1">
    <source>
        <dbReference type="PROSITE" id="PS50076"/>
    </source>
</evidence>
<dbReference type="PROSITE" id="PS50076">
    <property type="entry name" value="DNAJ_2"/>
    <property type="match status" value="1"/>
</dbReference>
<sequence length="91" mass="10367">MSREEAIRILGLKGNPDKQHIKKAYKKKAHLLHPDKGGDAKSFSLVAEAYGLLTGRIKPRKRAIVIRQQPVQWVQVIFRYTTTTTNENPSQ</sequence>
<accession>A0A0F9T8V1</accession>
<name>A0A0F9T8V1_9ZZZZ</name>
<dbReference type="Gene3D" id="1.10.287.110">
    <property type="entry name" value="DnaJ domain"/>
    <property type="match status" value="1"/>
</dbReference>
<dbReference type="EMBL" id="LAZR01000384">
    <property type="protein sequence ID" value="KKN71407.1"/>
    <property type="molecule type" value="Genomic_DNA"/>
</dbReference>
<protein>
    <recommendedName>
        <fullName evidence="1">J domain-containing protein</fullName>
    </recommendedName>
</protein>
<dbReference type="InterPro" id="IPR001623">
    <property type="entry name" value="DnaJ_domain"/>
</dbReference>
<evidence type="ECO:0000313" key="2">
    <source>
        <dbReference type="EMBL" id="KKN71407.1"/>
    </source>
</evidence>
<dbReference type="AlphaFoldDB" id="A0A0F9T8V1"/>
<proteinExistence type="predicted"/>